<keyword evidence="3" id="KW-1185">Reference proteome</keyword>
<reference evidence="2 3" key="1">
    <citation type="submission" date="2020-06" db="EMBL/GenBank/DDBJ databases">
        <authorList>
            <person name="Li R."/>
            <person name="Bekaert M."/>
        </authorList>
    </citation>
    <scope>NUCLEOTIDE SEQUENCE [LARGE SCALE GENOMIC DNA]</scope>
    <source>
        <strain evidence="3">wild</strain>
    </source>
</reference>
<feature type="compositionally biased region" description="Polar residues" evidence="1">
    <location>
        <begin position="83"/>
        <end position="94"/>
    </location>
</feature>
<proteinExistence type="predicted"/>
<evidence type="ECO:0000256" key="1">
    <source>
        <dbReference type="SAM" id="MobiDB-lite"/>
    </source>
</evidence>
<evidence type="ECO:0000313" key="2">
    <source>
        <dbReference type="EMBL" id="CAC5424069.1"/>
    </source>
</evidence>
<accession>A0A6J8ETW0</accession>
<feature type="region of interest" description="Disordered" evidence="1">
    <location>
        <begin position="78"/>
        <end position="101"/>
    </location>
</feature>
<dbReference type="AlphaFoldDB" id="A0A6J8ETW0"/>
<evidence type="ECO:0000313" key="3">
    <source>
        <dbReference type="Proteomes" id="UP000507470"/>
    </source>
</evidence>
<organism evidence="2 3">
    <name type="scientific">Mytilus coruscus</name>
    <name type="common">Sea mussel</name>
    <dbReference type="NCBI Taxonomy" id="42192"/>
    <lineage>
        <taxon>Eukaryota</taxon>
        <taxon>Metazoa</taxon>
        <taxon>Spiralia</taxon>
        <taxon>Lophotrochozoa</taxon>
        <taxon>Mollusca</taxon>
        <taxon>Bivalvia</taxon>
        <taxon>Autobranchia</taxon>
        <taxon>Pteriomorphia</taxon>
        <taxon>Mytilida</taxon>
        <taxon>Mytiloidea</taxon>
        <taxon>Mytilidae</taxon>
        <taxon>Mytilinae</taxon>
        <taxon>Mytilus</taxon>
    </lineage>
</organism>
<name>A0A6J8ETW0_MYTCO</name>
<dbReference type="Proteomes" id="UP000507470">
    <property type="component" value="Unassembled WGS sequence"/>
</dbReference>
<sequence length="154" mass="17371">MAYIQVLSTAHQQIHGKLGDGLCTGTLNNPTANTWKTGRWPMYRYSQQPTSKYMENWEMAYVQVLSTTQQQIHGNLGDGLRTGTLNSPPANTWKSGRWPTYRHSQQPTSKYMENWEMAYVQGLSTAHQQIHGKLGDGLHIGTLNSPPANTFCKF</sequence>
<dbReference type="EMBL" id="CACVKT020009959">
    <property type="protein sequence ID" value="CAC5424069.1"/>
    <property type="molecule type" value="Genomic_DNA"/>
</dbReference>
<gene>
    <name evidence="2" type="ORF">MCOR_56007</name>
</gene>
<protein>
    <submittedName>
        <fullName evidence="2">Uncharacterized protein</fullName>
    </submittedName>
</protein>